<comment type="caution">
    <text evidence="3">The sequence shown here is derived from an EMBL/GenBank/DDBJ whole genome shotgun (WGS) entry which is preliminary data.</text>
</comment>
<name>A0A834YIP4_TETSI</name>
<evidence type="ECO:0000256" key="1">
    <source>
        <dbReference type="SAM" id="MobiDB-lite"/>
    </source>
</evidence>
<evidence type="ECO:0000313" key="3">
    <source>
        <dbReference type="EMBL" id="KAF8387746.1"/>
    </source>
</evidence>
<dbReference type="PANTHER" id="PTHR36058">
    <property type="entry name" value="NUCLEOPHOSMIN"/>
    <property type="match status" value="1"/>
</dbReference>
<protein>
    <recommendedName>
        <fullName evidence="5">DUF3456 domain-containing protein</fullName>
    </recommendedName>
</protein>
<feature type="region of interest" description="Disordered" evidence="1">
    <location>
        <begin position="196"/>
        <end position="220"/>
    </location>
</feature>
<sequence>MAKIQLIIVFLVSVLLVSSWVPTSLCAKKPVSVAKKEDVPYIRCQVCEKLATNLYRQVKMKEAQIAPKKITEFQIIEIAENVCDLNKEEANWIKRIDIVEKGDRLKLVEQDTEGQCNSECKTIERACDGHFGLHAFVDFTEYCIYLDSKSFKLDVYLDSFQVMGYSDTDVAEYLFKKPRIESLVNYLCKNLTKACSSKPPPVPKDRTPGEPFVPKSSKEAEMERMLRSMEGMPGASRRKMYSEDDLWTMQNYENEDADEDFDEYED</sequence>
<dbReference type="AlphaFoldDB" id="A0A834YIP4"/>
<keyword evidence="2" id="KW-0732">Signal</keyword>
<feature type="chain" id="PRO_5032372513" description="DUF3456 domain-containing protein" evidence="2">
    <location>
        <begin position="27"/>
        <end position="266"/>
    </location>
</feature>
<evidence type="ECO:0000256" key="2">
    <source>
        <dbReference type="SAM" id="SignalP"/>
    </source>
</evidence>
<accession>A0A834YIP4</accession>
<dbReference type="Proteomes" id="UP000655225">
    <property type="component" value="Unassembled WGS sequence"/>
</dbReference>
<dbReference type="PANTHER" id="PTHR36058:SF1">
    <property type="entry name" value="NUCLEOPHOSMIN"/>
    <property type="match status" value="1"/>
</dbReference>
<keyword evidence="4" id="KW-1185">Reference proteome</keyword>
<evidence type="ECO:0000313" key="4">
    <source>
        <dbReference type="Proteomes" id="UP000655225"/>
    </source>
</evidence>
<gene>
    <name evidence="3" type="ORF">HHK36_026401</name>
</gene>
<dbReference type="OMA" id="NYENEDA"/>
<dbReference type="EMBL" id="JABCRI010000020">
    <property type="protein sequence ID" value="KAF8387746.1"/>
    <property type="molecule type" value="Genomic_DNA"/>
</dbReference>
<dbReference type="OrthoDB" id="202851at2759"/>
<proteinExistence type="predicted"/>
<evidence type="ECO:0008006" key="5">
    <source>
        <dbReference type="Google" id="ProtNLM"/>
    </source>
</evidence>
<feature type="signal peptide" evidence="2">
    <location>
        <begin position="1"/>
        <end position="26"/>
    </location>
</feature>
<reference evidence="3 4" key="1">
    <citation type="submission" date="2020-04" db="EMBL/GenBank/DDBJ databases">
        <title>Plant Genome Project.</title>
        <authorList>
            <person name="Zhang R.-G."/>
        </authorList>
    </citation>
    <scope>NUCLEOTIDE SEQUENCE [LARGE SCALE GENOMIC DNA]</scope>
    <source>
        <strain evidence="3">YNK0</strain>
        <tissue evidence="3">Leaf</tissue>
    </source>
</reference>
<organism evidence="3 4">
    <name type="scientific">Tetracentron sinense</name>
    <name type="common">Spur-leaf</name>
    <dbReference type="NCBI Taxonomy" id="13715"/>
    <lineage>
        <taxon>Eukaryota</taxon>
        <taxon>Viridiplantae</taxon>
        <taxon>Streptophyta</taxon>
        <taxon>Embryophyta</taxon>
        <taxon>Tracheophyta</taxon>
        <taxon>Spermatophyta</taxon>
        <taxon>Magnoliopsida</taxon>
        <taxon>Trochodendrales</taxon>
        <taxon>Trochodendraceae</taxon>
        <taxon>Tetracentron</taxon>
    </lineage>
</organism>